<reference evidence="3 4" key="1">
    <citation type="submission" date="2018-01" db="EMBL/GenBank/DDBJ databases">
        <title>Superficieibacter electus gen. nov., sp. nov., an extended-spectrum beta-lactamase possessing member of the Enterobacteriaceae family, isolated from intensive care unit surfaces.</title>
        <authorList>
            <person name="Potter R.F."/>
            <person name="D'Souza A.W."/>
        </authorList>
    </citation>
    <scope>NUCLEOTIDE SEQUENCE [LARGE SCALE GENOMIC DNA]</scope>
    <source>
        <strain evidence="2 4">BP-1</strain>
        <strain evidence="1 3">BP-2</strain>
    </source>
</reference>
<evidence type="ECO:0000313" key="4">
    <source>
        <dbReference type="Proteomes" id="UP000247005"/>
    </source>
</evidence>
<protein>
    <recommendedName>
        <fullName evidence="5">DUF2492 domain-containing protein</fullName>
    </recommendedName>
</protein>
<organism evidence="2 4">
    <name type="scientific">Superficieibacter electus</name>
    <dbReference type="NCBI Taxonomy" id="2022662"/>
    <lineage>
        <taxon>Bacteria</taxon>
        <taxon>Pseudomonadati</taxon>
        <taxon>Pseudomonadota</taxon>
        <taxon>Gammaproteobacteria</taxon>
        <taxon>Enterobacterales</taxon>
        <taxon>Enterobacteriaceae</taxon>
        <taxon>Superficieibacter</taxon>
    </lineage>
</organism>
<evidence type="ECO:0000313" key="3">
    <source>
        <dbReference type="Proteomes" id="UP000237073"/>
    </source>
</evidence>
<evidence type="ECO:0000313" key="2">
    <source>
        <dbReference type="EMBL" id="POP48396.1"/>
    </source>
</evidence>
<dbReference type="Proteomes" id="UP000247005">
    <property type="component" value="Unassembled WGS sequence"/>
</dbReference>
<dbReference type="AlphaFoldDB" id="A0A2P5GPD8"/>
<dbReference type="InterPro" id="IPR019620">
    <property type="entry name" value="Metal-bd_prot_put"/>
</dbReference>
<accession>A0A2P5GPD8</accession>
<dbReference type="EMBL" id="PQGE01000008">
    <property type="protein sequence ID" value="POP45009.1"/>
    <property type="molecule type" value="Genomic_DNA"/>
</dbReference>
<dbReference type="Pfam" id="PF10678">
    <property type="entry name" value="DUF2492"/>
    <property type="match status" value="1"/>
</dbReference>
<comment type="caution">
    <text evidence="2">The sequence shown here is derived from an EMBL/GenBank/DDBJ whole genome shotgun (WGS) entry which is preliminary data.</text>
</comment>
<keyword evidence="3" id="KW-1185">Reference proteome</keyword>
<evidence type="ECO:0000313" key="1">
    <source>
        <dbReference type="EMBL" id="POP45009.1"/>
    </source>
</evidence>
<dbReference type="Proteomes" id="UP000237073">
    <property type="component" value="Unassembled WGS sequence"/>
</dbReference>
<gene>
    <name evidence="2" type="ORF">CHU32_14120</name>
    <name evidence="1" type="ORF">CHU33_11195</name>
</gene>
<dbReference type="EMBL" id="PQGD01000010">
    <property type="protein sequence ID" value="POP48396.1"/>
    <property type="molecule type" value="Genomic_DNA"/>
</dbReference>
<dbReference type="RefSeq" id="WP_103676154.1">
    <property type="nucleotide sequence ID" value="NZ_PQGD01000010.1"/>
</dbReference>
<sequence length="79" mass="8817">MESVHGHDVLTMMLNSGESYSTVSLEAAIIARFGEQTRFHTCSAENMTAGELVDFLQRKGKFIPQAEGFTTHESKICRH</sequence>
<dbReference type="OrthoDB" id="285410at2"/>
<proteinExistence type="predicted"/>
<evidence type="ECO:0008006" key="5">
    <source>
        <dbReference type="Google" id="ProtNLM"/>
    </source>
</evidence>
<name>A0A2P5GPD8_9ENTR</name>
<dbReference type="NCBIfam" id="TIGR03853">
    <property type="entry name" value="matur_matur"/>
    <property type="match status" value="1"/>
</dbReference>